<dbReference type="PRINTS" id="PR00385">
    <property type="entry name" value="P450"/>
</dbReference>
<dbReference type="PANTHER" id="PTHR24296">
    <property type="entry name" value="CYTOCHROME P450"/>
    <property type="match status" value="1"/>
</dbReference>
<keyword evidence="2 5" id="KW-0479">Metal-binding</keyword>
<evidence type="ECO:0000313" key="7">
    <source>
        <dbReference type="Proteomes" id="UP001239680"/>
    </source>
</evidence>
<dbReference type="Pfam" id="PF00067">
    <property type="entry name" value="p450"/>
    <property type="match status" value="1"/>
</dbReference>
<keyword evidence="5" id="KW-0349">Heme</keyword>
<name>A0ABU0W2V1_9RHOB</name>
<keyword evidence="7" id="KW-1185">Reference proteome</keyword>
<keyword evidence="5" id="KW-0503">Monooxygenase</keyword>
<dbReference type="InterPro" id="IPR017972">
    <property type="entry name" value="Cyt_P450_CS"/>
</dbReference>
<dbReference type="EMBL" id="JAVDBT010000016">
    <property type="protein sequence ID" value="MDQ2067780.1"/>
    <property type="molecule type" value="Genomic_DNA"/>
</dbReference>
<sequence length="390" mass="42520">MFDQLLQIAQSHPQENRPLTMQGEQILLIQKPADIFAVMRAPSHVLEKDLQWMRQILGPSRFTENGLAWQARRALSDTFFKEFSAPALAAATKARVARMIFEAGRNPPAPCHSALYQLLLDVFLEVQFGVEQDQLPLIDARAIMLLSDTASRNTFVSNHYFKTIEPDARAAQLRAFKAAREQALDALRRLRQGHAASQPIFARFTEAEARGEIENVDLEVLNLIVAGVDSSSSALHWMVLALASHPELAEGIRAEGGNAAARFVEGALTFLPATPLVARRALCDFSFADGRVLAPGHRVIANLLGVNGTDADTLIARIRDSVLAEDKLGRLLAFGAGERVCAGALFARQMLKAAVEGFAELSAPKIVSGPLGALDWRLSLSLKQLPSVAF</sequence>
<dbReference type="PRINTS" id="PR00463">
    <property type="entry name" value="EP450I"/>
</dbReference>
<protein>
    <submittedName>
        <fullName evidence="6">Cytochrome P450</fullName>
    </submittedName>
</protein>
<dbReference type="SUPFAM" id="SSF48264">
    <property type="entry name" value="Cytochrome P450"/>
    <property type="match status" value="1"/>
</dbReference>
<comment type="similarity">
    <text evidence="1 5">Belongs to the cytochrome P450 family.</text>
</comment>
<gene>
    <name evidence="6" type="ORF">Q9295_15490</name>
</gene>
<reference evidence="6 7" key="1">
    <citation type="submission" date="2023-08" db="EMBL/GenBank/DDBJ databases">
        <title>Characterization of two Paracoccaceae strains isolated from Phycosphere and proposal of Xinfangfangia lacusdiani sp. nov.</title>
        <authorList>
            <person name="Deng Y."/>
            <person name="Zhang Y.Q."/>
        </authorList>
    </citation>
    <scope>NUCLEOTIDE SEQUENCE [LARGE SCALE GENOMIC DNA]</scope>
    <source>
        <strain evidence="6 7">CPCC 101601</strain>
    </source>
</reference>
<dbReference type="PROSITE" id="PS00086">
    <property type="entry name" value="CYTOCHROME_P450"/>
    <property type="match status" value="1"/>
</dbReference>
<evidence type="ECO:0000256" key="4">
    <source>
        <dbReference type="ARBA" id="ARBA00023004"/>
    </source>
</evidence>
<dbReference type="InterPro" id="IPR036396">
    <property type="entry name" value="Cyt_P450_sf"/>
</dbReference>
<keyword evidence="3 5" id="KW-0560">Oxidoreductase</keyword>
<evidence type="ECO:0000256" key="5">
    <source>
        <dbReference type="RuleBase" id="RU000461"/>
    </source>
</evidence>
<evidence type="ECO:0000256" key="2">
    <source>
        <dbReference type="ARBA" id="ARBA00022723"/>
    </source>
</evidence>
<dbReference type="Gene3D" id="1.10.630.10">
    <property type="entry name" value="Cytochrome P450"/>
    <property type="match status" value="1"/>
</dbReference>
<evidence type="ECO:0000313" key="6">
    <source>
        <dbReference type="EMBL" id="MDQ2067780.1"/>
    </source>
</evidence>
<dbReference type="InterPro" id="IPR001128">
    <property type="entry name" value="Cyt_P450"/>
</dbReference>
<dbReference type="Proteomes" id="UP001239680">
    <property type="component" value="Unassembled WGS sequence"/>
</dbReference>
<evidence type="ECO:0000256" key="3">
    <source>
        <dbReference type="ARBA" id="ARBA00023002"/>
    </source>
</evidence>
<comment type="caution">
    <text evidence="6">The sequence shown here is derived from an EMBL/GenBank/DDBJ whole genome shotgun (WGS) entry which is preliminary data.</text>
</comment>
<evidence type="ECO:0000256" key="1">
    <source>
        <dbReference type="ARBA" id="ARBA00010617"/>
    </source>
</evidence>
<proteinExistence type="inferred from homology"/>
<dbReference type="InterPro" id="IPR002401">
    <property type="entry name" value="Cyt_P450_E_grp-I"/>
</dbReference>
<dbReference type="RefSeq" id="WP_306681489.1">
    <property type="nucleotide sequence ID" value="NZ_JAVDBT010000016.1"/>
</dbReference>
<accession>A0ABU0W2V1</accession>
<organism evidence="6 7">
    <name type="scientific">Pseudogemmobacter lacusdianii</name>
    <dbReference type="NCBI Taxonomy" id="3069608"/>
    <lineage>
        <taxon>Bacteria</taxon>
        <taxon>Pseudomonadati</taxon>
        <taxon>Pseudomonadota</taxon>
        <taxon>Alphaproteobacteria</taxon>
        <taxon>Rhodobacterales</taxon>
        <taxon>Paracoccaceae</taxon>
        <taxon>Pseudogemmobacter</taxon>
    </lineage>
</organism>
<dbReference type="CDD" id="cd00302">
    <property type="entry name" value="cytochrome_P450"/>
    <property type="match status" value="1"/>
</dbReference>
<keyword evidence="4 5" id="KW-0408">Iron</keyword>